<dbReference type="InterPro" id="IPR056009">
    <property type="entry name" value="DUF7587"/>
</dbReference>
<reference evidence="2 3" key="1">
    <citation type="submission" date="2015-12" db="EMBL/GenBank/DDBJ databases">
        <title>Draft genome sequence of Moniliophthora roreri, the causal agent of frosty pod rot of cacao.</title>
        <authorList>
            <person name="Aime M.C."/>
            <person name="Diaz-Valderrama J.R."/>
            <person name="Kijpornyongpan T."/>
            <person name="Phillips-Mora W."/>
        </authorList>
    </citation>
    <scope>NUCLEOTIDE SEQUENCE [LARGE SCALE GENOMIC DNA]</scope>
    <source>
        <strain evidence="2 3">MCA 2952</strain>
    </source>
</reference>
<sequence length="240" mass="27805">MAPSIPPPAPPLNSTLLFRVLEYQDPAVRDSQLCGRGENLNRAQLEDLMAEHVRYWARAVTPFRSTSRAFIWALWEAWRRVFKLGMDPGSVEILIIDHIGLPDSMIHALSEEPIINSPKFQNNNNLKGRVTHAREVLIQGGIPDKNIIARVSWSKIHNRLPQFFDLNAELEKDYRLRFKDCSRLCRERGRGATLAEIETFIYEVFRPELSRRASNPILIDEYVYILNEHLFTHIFVGDDR</sequence>
<evidence type="ECO:0000313" key="3">
    <source>
        <dbReference type="Proteomes" id="UP000054988"/>
    </source>
</evidence>
<evidence type="ECO:0000259" key="1">
    <source>
        <dbReference type="Pfam" id="PF24494"/>
    </source>
</evidence>
<proteinExistence type="predicted"/>
<protein>
    <recommendedName>
        <fullName evidence="1">DUF7587 domain-containing protein</fullName>
    </recommendedName>
</protein>
<dbReference type="AlphaFoldDB" id="A0A0W0FPF8"/>
<feature type="domain" description="DUF7587" evidence="1">
    <location>
        <begin position="35"/>
        <end position="155"/>
    </location>
</feature>
<accession>A0A0W0FPF8</accession>
<evidence type="ECO:0000313" key="2">
    <source>
        <dbReference type="EMBL" id="KTB38129.1"/>
    </source>
</evidence>
<dbReference type="Pfam" id="PF24494">
    <property type="entry name" value="DUF7587"/>
    <property type="match status" value="1"/>
</dbReference>
<gene>
    <name evidence="2" type="ORF">WG66_9278</name>
</gene>
<dbReference type="Proteomes" id="UP000054988">
    <property type="component" value="Unassembled WGS sequence"/>
</dbReference>
<dbReference type="EMBL" id="LATX01001780">
    <property type="protein sequence ID" value="KTB38129.1"/>
    <property type="molecule type" value="Genomic_DNA"/>
</dbReference>
<organism evidence="2 3">
    <name type="scientific">Moniliophthora roreri</name>
    <name type="common">Frosty pod rot fungus</name>
    <name type="synonym">Monilia roreri</name>
    <dbReference type="NCBI Taxonomy" id="221103"/>
    <lineage>
        <taxon>Eukaryota</taxon>
        <taxon>Fungi</taxon>
        <taxon>Dikarya</taxon>
        <taxon>Basidiomycota</taxon>
        <taxon>Agaricomycotina</taxon>
        <taxon>Agaricomycetes</taxon>
        <taxon>Agaricomycetidae</taxon>
        <taxon>Agaricales</taxon>
        <taxon>Marasmiineae</taxon>
        <taxon>Marasmiaceae</taxon>
        <taxon>Moniliophthora</taxon>
    </lineage>
</organism>
<comment type="caution">
    <text evidence="2">The sequence shown here is derived from an EMBL/GenBank/DDBJ whole genome shotgun (WGS) entry which is preliminary data.</text>
</comment>
<name>A0A0W0FPF8_MONRR</name>